<sequence>MDTLPSAEQSAKGTRDWPHAPPHRLEAAGVYMVTARTKGAAHLLSDDSVKDWFQETLFSIADGFAWKMEA</sequence>
<evidence type="ECO:0008006" key="4">
    <source>
        <dbReference type="Google" id="ProtNLM"/>
    </source>
</evidence>
<accession>A0ABW2L888</accession>
<comment type="caution">
    <text evidence="2">The sequence shown here is derived from an EMBL/GenBank/DDBJ whole genome shotgun (WGS) entry which is preliminary data.</text>
</comment>
<reference evidence="3" key="1">
    <citation type="journal article" date="2019" name="Int. J. Syst. Evol. Microbiol.">
        <title>The Global Catalogue of Microorganisms (GCM) 10K type strain sequencing project: providing services to taxonomists for standard genome sequencing and annotation.</title>
        <authorList>
            <consortium name="The Broad Institute Genomics Platform"/>
            <consortium name="The Broad Institute Genome Sequencing Center for Infectious Disease"/>
            <person name="Wu L."/>
            <person name="Ma J."/>
        </authorList>
    </citation>
    <scope>NUCLEOTIDE SEQUENCE [LARGE SCALE GENOMIC DNA]</scope>
    <source>
        <strain evidence="3">CGMCC 4.1467</strain>
    </source>
</reference>
<feature type="region of interest" description="Disordered" evidence="1">
    <location>
        <begin position="1"/>
        <end position="22"/>
    </location>
</feature>
<evidence type="ECO:0000256" key="1">
    <source>
        <dbReference type="SAM" id="MobiDB-lite"/>
    </source>
</evidence>
<name>A0ABW2L888_9BACT</name>
<dbReference type="RefSeq" id="WP_379712160.1">
    <property type="nucleotide sequence ID" value="NZ_JBHTBS010000004.1"/>
</dbReference>
<proteinExistence type="predicted"/>
<dbReference type="EMBL" id="JBHTBS010000004">
    <property type="protein sequence ID" value="MFC7337667.1"/>
    <property type="molecule type" value="Genomic_DNA"/>
</dbReference>
<organism evidence="2 3">
    <name type="scientific">Haloferula chungangensis</name>
    <dbReference type="NCBI Taxonomy" id="1048331"/>
    <lineage>
        <taxon>Bacteria</taxon>
        <taxon>Pseudomonadati</taxon>
        <taxon>Verrucomicrobiota</taxon>
        <taxon>Verrucomicrobiia</taxon>
        <taxon>Verrucomicrobiales</taxon>
        <taxon>Verrucomicrobiaceae</taxon>
        <taxon>Haloferula</taxon>
    </lineage>
</organism>
<dbReference type="Proteomes" id="UP001596472">
    <property type="component" value="Unassembled WGS sequence"/>
</dbReference>
<gene>
    <name evidence="2" type="ORF">ACFQY0_10805</name>
</gene>
<protein>
    <recommendedName>
        <fullName evidence="4">Transcriptional regulator</fullName>
    </recommendedName>
</protein>
<keyword evidence="3" id="KW-1185">Reference proteome</keyword>
<evidence type="ECO:0000313" key="3">
    <source>
        <dbReference type="Proteomes" id="UP001596472"/>
    </source>
</evidence>
<evidence type="ECO:0000313" key="2">
    <source>
        <dbReference type="EMBL" id="MFC7337667.1"/>
    </source>
</evidence>
<feature type="compositionally biased region" description="Polar residues" evidence="1">
    <location>
        <begin position="1"/>
        <end position="12"/>
    </location>
</feature>
<feature type="compositionally biased region" description="Basic and acidic residues" evidence="1">
    <location>
        <begin position="13"/>
        <end position="22"/>
    </location>
</feature>